<dbReference type="Gene3D" id="3.40.50.720">
    <property type="entry name" value="NAD(P)-binding Rossmann-like Domain"/>
    <property type="match status" value="1"/>
</dbReference>
<dbReference type="Proteomes" id="UP001623592">
    <property type="component" value="Unassembled WGS sequence"/>
</dbReference>
<keyword evidence="2" id="KW-0808">Transferase</keyword>
<dbReference type="RefSeq" id="WP_406788319.1">
    <property type="nucleotide sequence ID" value="NZ_JBJIAA010000011.1"/>
</dbReference>
<dbReference type="InterPro" id="IPR001173">
    <property type="entry name" value="Glyco_trans_2-like"/>
</dbReference>
<dbReference type="GO" id="GO:0016757">
    <property type="term" value="F:glycosyltransferase activity"/>
    <property type="evidence" value="ECO:0007669"/>
    <property type="project" value="UniProtKB-KW"/>
</dbReference>
<sequence length="346" mass="40127">MKNDLVSVIILSYNNLEYYSECLDSVLCQSYSNIEIIIVDDESKKFDKNVIVDYIERNKNSNILNYSVYSNERNMGIVKNFNTAIKKSKGKYIVPLAIDDVLNDKDVVNDVVKFFVENKCLICTGYSDIYDSEMKKLVGKRPSEYGIEILKNSSPSELFSILKGENFISAPATNYTRDFFDEYGYFDEEYKLLEDWPKMLSISKKGCKIKYIDRCIEKYRFGGISTNKFFSRNILDLDVKKIIKEFDECVSFENKKLVVWGTGYCYKKSKDKLKEFDISYAVDSDVEKQGMQFDNLKIYNPSKLLDEKAEEILIIVCSSHYLSISNWLNKNGFAIDKNYISVNAIK</sequence>
<dbReference type="Pfam" id="PF00535">
    <property type="entry name" value="Glycos_transf_2"/>
    <property type="match status" value="1"/>
</dbReference>
<reference evidence="2 3" key="1">
    <citation type="submission" date="2024-11" db="EMBL/GenBank/DDBJ databases">
        <authorList>
            <person name="Heng Y.C."/>
            <person name="Lim A.C.H."/>
            <person name="Lee J.K.Y."/>
            <person name="Kittelmann S."/>
        </authorList>
    </citation>
    <scope>NUCLEOTIDE SEQUENCE [LARGE SCALE GENOMIC DNA]</scope>
    <source>
        <strain evidence="2 3">WILCCON 0114</strain>
    </source>
</reference>
<feature type="domain" description="Glycosyltransferase 2-like" evidence="1">
    <location>
        <begin position="7"/>
        <end position="181"/>
    </location>
</feature>
<dbReference type="PANTHER" id="PTHR22916:SF3">
    <property type="entry name" value="UDP-GLCNAC:BETAGAL BETA-1,3-N-ACETYLGLUCOSAMINYLTRANSFERASE-LIKE PROTEIN 1"/>
    <property type="match status" value="1"/>
</dbReference>
<gene>
    <name evidence="2" type="ORF">ACJDT4_14700</name>
</gene>
<proteinExistence type="predicted"/>
<dbReference type="EMBL" id="JBJIAA010000011">
    <property type="protein sequence ID" value="MFL0251670.1"/>
    <property type="molecule type" value="Genomic_DNA"/>
</dbReference>
<organism evidence="2 3">
    <name type="scientific">Clostridium neuense</name>
    <dbReference type="NCBI Taxonomy" id="1728934"/>
    <lineage>
        <taxon>Bacteria</taxon>
        <taxon>Bacillati</taxon>
        <taxon>Bacillota</taxon>
        <taxon>Clostridia</taxon>
        <taxon>Eubacteriales</taxon>
        <taxon>Clostridiaceae</taxon>
        <taxon>Clostridium</taxon>
    </lineage>
</organism>
<keyword evidence="2" id="KW-0328">Glycosyltransferase</keyword>
<accession>A0ABW8TI01</accession>
<protein>
    <submittedName>
        <fullName evidence="2">Glycosyltransferase</fullName>
        <ecNumber evidence="2">2.4.-.-</ecNumber>
    </submittedName>
</protein>
<evidence type="ECO:0000313" key="2">
    <source>
        <dbReference type="EMBL" id="MFL0251670.1"/>
    </source>
</evidence>
<dbReference type="PANTHER" id="PTHR22916">
    <property type="entry name" value="GLYCOSYLTRANSFERASE"/>
    <property type="match status" value="1"/>
</dbReference>
<dbReference type="EC" id="2.4.-.-" evidence="2"/>
<dbReference type="Gene3D" id="3.90.550.10">
    <property type="entry name" value="Spore Coat Polysaccharide Biosynthesis Protein SpsA, Chain A"/>
    <property type="match status" value="1"/>
</dbReference>
<evidence type="ECO:0000259" key="1">
    <source>
        <dbReference type="Pfam" id="PF00535"/>
    </source>
</evidence>
<dbReference type="InterPro" id="IPR029044">
    <property type="entry name" value="Nucleotide-diphossugar_trans"/>
</dbReference>
<evidence type="ECO:0000313" key="3">
    <source>
        <dbReference type="Proteomes" id="UP001623592"/>
    </source>
</evidence>
<name>A0ABW8TI01_9CLOT</name>
<keyword evidence="3" id="KW-1185">Reference proteome</keyword>
<dbReference type="SUPFAM" id="SSF53448">
    <property type="entry name" value="Nucleotide-diphospho-sugar transferases"/>
    <property type="match status" value="1"/>
</dbReference>
<comment type="caution">
    <text evidence="2">The sequence shown here is derived from an EMBL/GenBank/DDBJ whole genome shotgun (WGS) entry which is preliminary data.</text>
</comment>